<dbReference type="Gene3D" id="3.40.50.10610">
    <property type="entry name" value="ABC-type transport auxiliary lipoprotein component"/>
    <property type="match status" value="2"/>
</dbReference>
<keyword evidence="11" id="KW-1185">Reference proteome</keyword>
<evidence type="ECO:0000256" key="5">
    <source>
        <dbReference type="ARBA" id="ARBA00022729"/>
    </source>
</evidence>
<evidence type="ECO:0000256" key="2">
    <source>
        <dbReference type="ARBA" id="ARBA00008899"/>
    </source>
</evidence>
<dbReference type="PANTHER" id="PTHR41164">
    <property type="entry name" value="CURLI PRODUCTION ASSEMBLY/TRANSPORT COMPONENT CSGG"/>
    <property type="match status" value="1"/>
</dbReference>
<evidence type="ECO:0000256" key="8">
    <source>
        <dbReference type="ARBA" id="ARBA00023288"/>
    </source>
</evidence>
<dbReference type="Pfam" id="PF03783">
    <property type="entry name" value="CsgG"/>
    <property type="match status" value="1"/>
</dbReference>
<feature type="chain" id="PRO_5046624952" description="Curli production assembly/transport component CsgG" evidence="9">
    <location>
        <begin position="28"/>
        <end position="303"/>
    </location>
</feature>
<keyword evidence="6" id="KW-0472">Membrane</keyword>
<evidence type="ECO:0000256" key="4">
    <source>
        <dbReference type="ARBA" id="ARBA00022475"/>
    </source>
</evidence>
<proteinExistence type="inferred from homology"/>
<evidence type="ECO:0000256" key="9">
    <source>
        <dbReference type="SAM" id="SignalP"/>
    </source>
</evidence>
<gene>
    <name evidence="10" type="ORF">M8009_18705</name>
</gene>
<protein>
    <recommendedName>
        <fullName evidence="3">Curli production assembly/transport component CsgG</fullName>
    </recommendedName>
</protein>
<evidence type="ECO:0000256" key="3">
    <source>
        <dbReference type="ARBA" id="ARBA00014028"/>
    </source>
</evidence>
<dbReference type="InterPro" id="IPR005534">
    <property type="entry name" value="Curli_assmbl/transp-comp_CsgG"/>
</dbReference>
<dbReference type="EMBL" id="JAMJPK010000013">
    <property type="protein sequence ID" value="MCL7942304.1"/>
    <property type="molecule type" value="Genomic_DNA"/>
</dbReference>
<evidence type="ECO:0000313" key="11">
    <source>
        <dbReference type="Proteomes" id="UP001165369"/>
    </source>
</evidence>
<accession>A0ABT0T5W9</accession>
<evidence type="ECO:0000313" key="10">
    <source>
        <dbReference type="EMBL" id="MCL7942304.1"/>
    </source>
</evidence>
<dbReference type="Proteomes" id="UP001165369">
    <property type="component" value="Unassembled WGS sequence"/>
</dbReference>
<evidence type="ECO:0000256" key="6">
    <source>
        <dbReference type="ARBA" id="ARBA00023136"/>
    </source>
</evidence>
<evidence type="ECO:0000256" key="7">
    <source>
        <dbReference type="ARBA" id="ARBA00023139"/>
    </source>
</evidence>
<evidence type="ECO:0000256" key="1">
    <source>
        <dbReference type="ARBA" id="ARBA00003989"/>
    </source>
</evidence>
<name>A0ABT0T5W9_9GAMM</name>
<keyword evidence="7" id="KW-0564">Palmitate</keyword>
<keyword evidence="4" id="KW-1003">Cell membrane</keyword>
<comment type="function">
    <text evidence="1">May be involved in the biogenesis of curli organelles.</text>
</comment>
<dbReference type="PANTHER" id="PTHR41164:SF1">
    <property type="entry name" value="CURLI PRODUCTION ASSEMBLY_TRANSPORT COMPONENT CSGG"/>
    <property type="match status" value="1"/>
</dbReference>
<organism evidence="10 11">
    <name type="scientific">Halomonas gemina</name>
    <dbReference type="NCBI Taxonomy" id="2945105"/>
    <lineage>
        <taxon>Bacteria</taxon>
        <taxon>Pseudomonadati</taxon>
        <taxon>Pseudomonadota</taxon>
        <taxon>Gammaproteobacteria</taxon>
        <taxon>Oceanospirillales</taxon>
        <taxon>Halomonadaceae</taxon>
        <taxon>Halomonas</taxon>
    </lineage>
</organism>
<keyword evidence="5 9" id="KW-0732">Signal</keyword>
<keyword evidence="8" id="KW-0449">Lipoprotein</keyword>
<comment type="similarity">
    <text evidence="2">Belongs to the CsgG family.</text>
</comment>
<sequence>MNMWCSCIQTKTLVFFFLLWSVTGCTASRMQPFTPQGAEQPDLRALPPPQTKVVVAVYDFPDLTGQHRETETGQAHYSRAVSQGGAAVLIRALQDAGQGEWFTVVERKRLANVLTERQIIRDQRRGRVDRNGMPLPPPQALLYAGAIFEGGIIGYDTNTLTGGAGARFLGVGASTQYREDVVTVFLRAVSSQTGEIWNTVVAAQRIYSVQSQGDVFRFVGSDEILELEAGFTRNSPRLVALRRAVEQAVYSMVMEGAERGLWAFANPVLGEVVQRSYLTRHPNEKSSLTTLVAPMKTREQHML</sequence>
<dbReference type="RefSeq" id="WP_250063971.1">
    <property type="nucleotide sequence ID" value="NZ_JAMJPK010000013.1"/>
</dbReference>
<reference evidence="10" key="1">
    <citation type="submission" date="2022-05" db="EMBL/GenBank/DDBJ databases">
        <title>Halomonas geminus sp. nov. and Halomonas llamarensis sp. nov. isolated from high-altitude salars of the Atacama Desert.</title>
        <authorList>
            <person name="Hintersatz C."/>
            <person name="Rojas L.A."/>
            <person name="Wei T.-S."/>
            <person name="Kutschke S."/>
            <person name="Lehmann F."/>
            <person name="Jain R."/>
            <person name="Pollmann K."/>
        </authorList>
    </citation>
    <scope>NUCLEOTIDE SEQUENCE</scope>
    <source>
        <strain evidence="10">ATCH28</strain>
    </source>
</reference>
<comment type="caution">
    <text evidence="10">The sequence shown here is derived from an EMBL/GenBank/DDBJ whole genome shotgun (WGS) entry which is preliminary data.</text>
</comment>
<feature type="signal peptide" evidence="9">
    <location>
        <begin position="1"/>
        <end position="27"/>
    </location>
</feature>